<proteinExistence type="inferred from homology"/>
<dbReference type="InterPro" id="IPR023393">
    <property type="entry name" value="START-like_dom_sf"/>
</dbReference>
<dbReference type="eggNOG" id="COG3832">
    <property type="taxonomic scope" value="Bacteria"/>
</dbReference>
<name>A0A075UU61_9PSEU</name>
<keyword evidence="4" id="KW-1185">Reference proteome</keyword>
<accession>A0A075UU61</accession>
<dbReference type="RefSeq" id="WP_038513206.1">
    <property type="nucleotide sequence ID" value="NZ_CP008953.1"/>
</dbReference>
<dbReference type="Proteomes" id="UP000028492">
    <property type="component" value="Chromosome"/>
</dbReference>
<feature type="domain" description="Activator of Hsp90 ATPase homologue 1/2-like C-terminal" evidence="2">
    <location>
        <begin position="14"/>
        <end position="134"/>
    </location>
</feature>
<dbReference type="SUPFAM" id="SSF55961">
    <property type="entry name" value="Bet v1-like"/>
    <property type="match status" value="1"/>
</dbReference>
<dbReference type="Pfam" id="PF08327">
    <property type="entry name" value="AHSA1"/>
    <property type="match status" value="1"/>
</dbReference>
<evidence type="ECO:0000256" key="1">
    <source>
        <dbReference type="ARBA" id="ARBA00006817"/>
    </source>
</evidence>
<dbReference type="KEGG" id="aja:AJAP_18335"/>
<gene>
    <name evidence="3" type="ORF">AJAP_18335</name>
</gene>
<dbReference type="CDD" id="cd07814">
    <property type="entry name" value="SRPBCC_CalC_Aha1-like"/>
    <property type="match status" value="1"/>
</dbReference>
<evidence type="ECO:0000259" key="2">
    <source>
        <dbReference type="Pfam" id="PF08327"/>
    </source>
</evidence>
<evidence type="ECO:0000313" key="4">
    <source>
        <dbReference type="Proteomes" id="UP000028492"/>
    </source>
</evidence>
<dbReference type="Gene3D" id="3.30.530.20">
    <property type="match status" value="1"/>
</dbReference>
<organism evidence="3 4">
    <name type="scientific">Amycolatopsis japonica</name>
    <dbReference type="NCBI Taxonomy" id="208439"/>
    <lineage>
        <taxon>Bacteria</taxon>
        <taxon>Bacillati</taxon>
        <taxon>Actinomycetota</taxon>
        <taxon>Actinomycetes</taxon>
        <taxon>Pseudonocardiales</taxon>
        <taxon>Pseudonocardiaceae</taxon>
        <taxon>Amycolatopsis</taxon>
        <taxon>Amycolatopsis japonica group</taxon>
    </lineage>
</organism>
<reference evidence="3 4" key="1">
    <citation type="journal article" date="2014" name="J. Biotechnol.">
        <title>Complete genome sequence of the actinobacterium Amycolatopsis japonica MG417-CF17(T) (=DSM 44213T) producing (S,S)-N,N'-ethylenediaminedisuccinic acid.</title>
        <authorList>
            <person name="Stegmann E."/>
            <person name="Albersmeier A."/>
            <person name="Spohn M."/>
            <person name="Gert H."/>
            <person name="Weber T."/>
            <person name="Wohlleben W."/>
            <person name="Kalinowski J."/>
            <person name="Ruckert C."/>
        </authorList>
    </citation>
    <scope>NUCLEOTIDE SEQUENCE [LARGE SCALE GENOMIC DNA]</scope>
    <source>
        <strain evidence="4">MG417-CF17 (DSM 44213)</strain>
    </source>
</reference>
<protein>
    <recommendedName>
        <fullName evidence="2">Activator of Hsp90 ATPase homologue 1/2-like C-terminal domain-containing protein</fullName>
    </recommendedName>
</protein>
<dbReference type="STRING" id="208439.AJAP_18335"/>
<dbReference type="EMBL" id="CP008953">
    <property type="protein sequence ID" value="AIG76533.1"/>
    <property type="molecule type" value="Genomic_DNA"/>
</dbReference>
<comment type="similarity">
    <text evidence="1">Belongs to the AHA1 family.</text>
</comment>
<evidence type="ECO:0000313" key="3">
    <source>
        <dbReference type="EMBL" id="AIG76533.1"/>
    </source>
</evidence>
<dbReference type="HOGENOM" id="CLU_084739_0_0_11"/>
<dbReference type="InterPro" id="IPR013538">
    <property type="entry name" value="ASHA1/2-like_C"/>
</dbReference>
<sequence>MGHEFEITDRLEVDATPEQVWDAIATGPGITSWFMGRNEVDGGVGGTVKTAFGGYEPTSAITSWDPLERLVYGTEPAPDGRFVAYEFLIEGRSGGSTVLRTVTSGFLPGDDWEDEFEAMTAGGELFLRTLVEYLNRFAGRKAVPVTVFGPMIGDWDSAWLKLGRELGLAGRPETGDRVRLSTDSVSTVEGEVYLANAQTVGIRTSDAFLRFVRGFAGPMVAMHHLFGDVDPVEQDGIWAGWLGRVFKS</sequence>
<dbReference type="AlphaFoldDB" id="A0A075UU61"/>